<dbReference type="InterPro" id="IPR006674">
    <property type="entry name" value="HD_domain"/>
</dbReference>
<dbReference type="CDD" id="cd00077">
    <property type="entry name" value="HDc"/>
    <property type="match status" value="1"/>
</dbReference>
<name>A0A2T0WB93_9LACT</name>
<dbReference type="Proteomes" id="UP000238205">
    <property type="component" value="Unassembled WGS sequence"/>
</dbReference>
<gene>
    <name evidence="8" type="ORF">CLV38_102155</name>
</gene>
<dbReference type="PANTHER" id="PTHR35795:SF1">
    <property type="entry name" value="BIS(5'-NUCLEOSYL)-TETRAPHOSPHATASE, SYMMETRICAL"/>
    <property type="match status" value="1"/>
</dbReference>
<dbReference type="RefSeq" id="WP_106190701.1">
    <property type="nucleotide sequence ID" value="NZ_PVTO01000002.1"/>
</dbReference>
<evidence type="ECO:0000256" key="2">
    <source>
        <dbReference type="ARBA" id="ARBA00022723"/>
    </source>
</evidence>
<evidence type="ECO:0000256" key="6">
    <source>
        <dbReference type="ARBA" id="ARBA00049417"/>
    </source>
</evidence>
<dbReference type="AlphaFoldDB" id="A0A2T0WB93"/>
<feature type="domain" description="HD" evidence="7">
    <location>
        <begin position="32"/>
        <end position="146"/>
    </location>
</feature>
<dbReference type="NCBIfam" id="TIGR00488">
    <property type="entry name" value="bis(5'-nucleosyl)-tetraphosphatase (symmetrical) YqeK"/>
    <property type="match status" value="1"/>
</dbReference>
<dbReference type="InterPro" id="IPR005249">
    <property type="entry name" value="YqeK"/>
</dbReference>
<dbReference type="PROSITE" id="PS51831">
    <property type="entry name" value="HD"/>
    <property type="match status" value="1"/>
</dbReference>
<evidence type="ECO:0000256" key="4">
    <source>
        <dbReference type="ARBA" id="ARBA00022801"/>
    </source>
</evidence>
<evidence type="ECO:0000313" key="8">
    <source>
        <dbReference type="EMBL" id="PRY83968.1"/>
    </source>
</evidence>
<dbReference type="GO" id="GO:0046872">
    <property type="term" value="F:metal ion binding"/>
    <property type="evidence" value="ECO:0007669"/>
    <property type="project" value="UniProtKB-KW"/>
</dbReference>
<keyword evidence="9" id="KW-1185">Reference proteome</keyword>
<proteinExistence type="predicted"/>
<organism evidence="8 9">
    <name type="scientific">Alkalibacterium olivapovliticus</name>
    <dbReference type="NCBI Taxonomy" id="99907"/>
    <lineage>
        <taxon>Bacteria</taxon>
        <taxon>Bacillati</taxon>
        <taxon>Bacillota</taxon>
        <taxon>Bacilli</taxon>
        <taxon>Lactobacillales</taxon>
        <taxon>Carnobacteriaceae</taxon>
        <taxon>Alkalibacterium</taxon>
    </lineage>
</organism>
<sequence>MKNNKLIYSQNYSELTRSQLIDIMEQTLSKRRFKHILRVEKTALKLAERYEADYEKVSIAALAHDYAKEKPDEEMRDLIISENLDLDMLQYGSNIWHGPLGAVLMKNEYNIEDDEILEAIRYHTVGSPRMSKVAQIIYVADFIEPNRSFKGVEDARELAETDIKSAVAYISRHTISSLVKRNTRIYPKSIETYNAWAVKNKEDQDDSFVN</sequence>
<evidence type="ECO:0000256" key="5">
    <source>
        <dbReference type="ARBA" id="ARBA00023004"/>
    </source>
</evidence>
<accession>A0A2T0WB93</accession>
<dbReference type="Pfam" id="PF01966">
    <property type="entry name" value="HD"/>
    <property type="match status" value="1"/>
</dbReference>
<keyword evidence="2" id="KW-0479">Metal-binding</keyword>
<dbReference type="SMART" id="SM00471">
    <property type="entry name" value="HDc"/>
    <property type="match status" value="1"/>
</dbReference>
<dbReference type="EC" id="3.6.1.41" evidence="1"/>
<evidence type="ECO:0000256" key="3">
    <source>
        <dbReference type="ARBA" id="ARBA00022741"/>
    </source>
</evidence>
<keyword evidence="3" id="KW-0547">Nucleotide-binding</keyword>
<comment type="caution">
    <text evidence="8">The sequence shown here is derived from an EMBL/GenBank/DDBJ whole genome shotgun (WGS) entry which is preliminary data.</text>
</comment>
<dbReference type="Gene3D" id="1.10.3210.10">
    <property type="entry name" value="Hypothetical protein af1432"/>
    <property type="match status" value="1"/>
</dbReference>
<reference evidence="8 9" key="1">
    <citation type="submission" date="2018-03" db="EMBL/GenBank/DDBJ databases">
        <title>Genomic Encyclopedia of Archaeal and Bacterial Type Strains, Phase II (KMG-II): from individual species to whole genera.</title>
        <authorList>
            <person name="Goeker M."/>
        </authorList>
    </citation>
    <scope>NUCLEOTIDE SEQUENCE [LARGE SCALE GENOMIC DNA]</scope>
    <source>
        <strain evidence="8 9">DSM 13175</strain>
    </source>
</reference>
<protein>
    <recommendedName>
        <fullName evidence="1">bis(5'-nucleosyl)-tetraphosphatase (symmetrical)</fullName>
        <ecNumber evidence="1">3.6.1.41</ecNumber>
    </recommendedName>
</protein>
<dbReference type="OrthoDB" id="9782134at2"/>
<dbReference type="EMBL" id="PVTO01000002">
    <property type="protein sequence ID" value="PRY83968.1"/>
    <property type="molecule type" value="Genomic_DNA"/>
</dbReference>
<evidence type="ECO:0000256" key="1">
    <source>
        <dbReference type="ARBA" id="ARBA00012506"/>
    </source>
</evidence>
<dbReference type="GO" id="GO:0008803">
    <property type="term" value="F:bis(5'-nucleosyl)-tetraphosphatase (symmetrical) activity"/>
    <property type="evidence" value="ECO:0007669"/>
    <property type="project" value="UniProtKB-EC"/>
</dbReference>
<keyword evidence="5" id="KW-0408">Iron</keyword>
<evidence type="ECO:0000259" key="7">
    <source>
        <dbReference type="PROSITE" id="PS51831"/>
    </source>
</evidence>
<keyword evidence="4 8" id="KW-0378">Hydrolase</keyword>
<dbReference type="GO" id="GO:0000166">
    <property type="term" value="F:nucleotide binding"/>
    <property type="evidence" value="ECO:0007669"/>
    <property type="project" value="UniProtKB-KW"/>
</dbReference>
<dbReference type="InterPro" id="IPR051094">
    <property type="entry name" value="Diverse_Catalytic_Enzymes"/>
</dbReference>
<dbReference type="PANTHER" id="PTHR35795">
    <property type="entry name" value="SLR1885 PROTEIN"/>
    <property type="match status" value="1"/>
</dbReference>
<comment type="catalytic activity">
    <reaction evidence="6">
        <text>P(1),P(4)-bis(5'-adenosyl) tetraphosphate + H2O = 2 ADP + 2 H(+)</text>
        <dbReference type="Rhea" id="RHEA:24252"/>
        <dbReference type="ChEBI" id="CHEBI:15377"/>
        <dbReference type="ChEBI" id="CHEBI:15378"/>
        <dbReference type="ChEBI" id="CHEBI:58141"/>
        <dbReference type="ChEBI" id="CHEBI:456216"/>
        <dbReference type="EC" id="3.6.1.41"/>
    </reaction>
</comment>
<dbReference type="InterPro" id="IPR003607">
    <property type="entry name" value="HD/PDEase_dom"/>
</dbReference>
<dbReference type="SUPFAM" id="SSF109604">
    <property type="entry name" value="HD-domain/PDEase-like"/>
    <property type="match status" value="1"/>
</dbReference>
<evidence type="ECO:0000313" key="9">
    <source>
        <dbReference type="Proteomes" id="UP000238205"/>
    </source>
</evidence>